<comment type="caution">
    <text evidence="1">The sequence shown here is derived from an EMBL/GenBank/DDBJ whole genome shotgun (WGS) entry which is preliminary data.</text>
</comment>
<organism evidence="1 2">
    <name type="scientific">Candidatus Limisoma faecipullorum</name>
    <dbReference type="NCBI Taxonomy" id="2840854"/>
    <lineage>
        <taxon>Bacteria</taxon>
        <taxon>Pseudomonadati</taxon>
        <taxon>Bacteroidota</taxon>
        <taxon>Bacteroidia</taxon>
        <taxon>Bacteroidales</taxon>
        <taxon>Candidatus Limisoma</taxon>
    </lineage>
</organism>
<gene>
    <name evidence="1" type="ORF">IAB88_01430</name>
</gene>
<accession>A0A9D9NJG9</accession>
<evidence type="ECO:0000313" key="2">
    <source>
        <dbReference type="Proteomes" id="UP000823598"/>
    </source>
</evidence>
<reference evidence="1" key="2">
    <citation type="journal article" date="2021" name="PeerJ">
        <title>Extensive microbial diversity within the chicken gut microbiome revealed by metagenomics and culture.</title>
        <authorList>
            <person name="Gilroy R."/>
            <person name="Ravi A."/>
            <person name="Getino M."/>
            <person name="Pursley I."/>
            <person name="Horton D.L."/>
            <person name="Alikhan N.F."/>
            <person name="Baker D."/>
            <person name="Gharbi K."/>
            <person name="Hall N."/>
            <person name="Watson M."/>
            <person name="Adriaenssens E.M."/>
            <person name="Foster-Nyarko E."/>
            <person name="Jarju S."/>
            <person name="Secka A."/>
            <person name="Antonio M."/>
            <person name="Oren A."/>
            <person name="Chaudhuri R.R."/>
            <person name="La Ragione R."/>
            <person name="Hildebrand F."/>
            <person name="Pallen M.J."/>
        </authorList>
    </citation>
    <scope>NUCLEOTIDE SEQUENCE</scope>
    <source>
        <strain evidence="1">6919</strain>
    </source>
</reference>
<sequence length="71" mass="8368">MDRKITSENLYLLLPGKASSFVRIYINKRGGSVLDALRAYYHSDTYKKLEKEETKYWHYGPVALYEDFEGK</sequence>
<evidence type="ECO:0000313" key="1">
    <source>
        <dbReference type="EMBL" id="MBO8475637.1"/>
    </source>
</evidence>
<dbReference type="Proteomes" id="UP000823598">
    <property type="component" value="Unassembled WGS sequence"/>
</dbReference>
<reference evidence="1" key="1">
    <citation type="submission" date="2020-10" db="EMBL/GenBank/DDBJ databases">
        <authorList>
            <person name="Gilroy R."/>
        </authorList>
    </citation>
    <scope>NUCLEOTIDE SEQUENCE</scope>
    <source>
        <strain evidence="1">6919</strain>
    </source>
</reference>
<proteinExistence type="predicted"/>
<name>A0A9D9NJG9_9BACT</name>
<dbReference type="EMBL" id="JADIMC010000019">
    <property type="protein sequence ID" value="MBO8475637.1"/>
    <property type="molecule type" value="Genomic_DNA"/>
</dbReference>
<protein>
    <submittedName>
        <fullName evidence="1">Uncharacterized protein</fullName>
    </submittedName>
</protein>
<dbReference type="AlphaFoldDB" id="A0A9D9NJG9"/>